<organism evidence="1 2">
    <name type="scientific">Glycomyces terrestris</name>
    <dbReference type="NCBI Taxonomy" id="2493553"/>
    <lineage>
        <taxon>Bacteria</taxon>
        <taxon>Bacillati</taxon>
        <taxon>Actinomycetota</taxon>
        <taxon>Actinomycetes</taxon>
        <taxon>Glycomycetales</taxon>
        <taxon>Glycomycetaceae</taxon>
        <taxon>Glycomyces</taxon>
    </lineage>
</organism>
<dbReference type="EMBL" id="RSEB01000004">
    <property type="protein sequence ID" value="RRR98211.1"/>
    <property type="molecule type" value="Genomic_DNA"/>
</dbReference>
<name>A0A426UVI5_9ACTN</name>
<comment type="caution">
    <text evidence="1">The sequence shown here is derived from an EMBL/GenBank/DDBJ whole genome shotgun (WGS) entry which is preliminary data.</text>
</comment>
<accession>A0A426UVI5</accession>
<evidence type="ECO:0000313" key="1">
    <source>
        <dbReference type="EMBL" id="RRR98211.1"/>
    </source>
</evidence>
<proteinExistence type="predicted"/>
<sequence>MDDEVGDGELTSTGRGFPVLALLGHADGILHTLTWQGPAGAWTATERVQIKLKLAEVLSNRDQFQLGGMRFRPHKCANPVNGQTVVYVYRTDIYPEVLVAVAGSGGLALTPEHRYLDAVTLGRATEECLAGRTP</sequence>
<keyword evidence="2" id="KW-1185">Reference proteome</keyword>
<gene>
    <name evidence="1" type="ORF">EIW28_14935</name>
</gene>
<protein>
    <submittedName>
        <fullName evidence="1">Uncharacterized protein</fullName>
    </submittedName>
</protein>
<dbReference type="AlphaFoldDB" id="A0A426UVI5"/>
<dbReference type="RefSeq" id="WP_125248520.1">
    <property type="nucleotide sequence ID" value="NZ_RSEB01000004.1"/>
</dbReference>
<dbReference type="Proteomes" id="UP000277256">
    <property type="component" value="Unassembled WGS sequence"/>
</dbReference>
<evidence type="ECO:0000313" key="2">
    <source>
        <dbReference type="Proteomes" id="UP000277256"/>
    </source>
</evidence>
<reference evidence="1 2" key="1">
    <citation type="submission" date="2018-12" db="EMBL/GenBank/DDBJ databases">
        <title>Glycomyces sp. YIM 121974 draft genome.</title>
        <authorList>
            <person name="Li Q."/>
        </authorList>
    </citation>
    <scope>NUCLEOTIDE SEQUENCE [LARGE SCALE GENOMIC DNA]</scope>
    <source>
        <strain evidence="1 2">YIM 121974</strain>
    </source>
</reference>